<dbReference type="GO" id="GO:0003677">
    <property type="term" value="F:DNA binding"/>
    <property type="evidence" value="ECO:0007669"/>
    <property type="project" value="InterPro"/>
</dbReference>
<keyword evidence="3" id="KW-1185">Reference proteome</keyword>
<proteinExistence type="predicted"/>
<evidence type="ECO:0000313" key="2">
    <source>
        <dbReference type="EMBL" id="MCM6778457.1"/>
    </source>
</evidence>
<comment type="caution">
    <text evidence="2">The sequence shown here is derived from an EMBL/GenBank/DDBJ whole genome shotgun (WGS) entry which is preliminary data.</text>
</comment>
<dbReference type="Gene3D" id="1.10.260.40">
    <property type="entry name" value="lambda repressor-like DNA-binding domains"/>
    <property type="match status" value="1"/>
</dbReference>
<feature type="domain" description="HTH cro/C1-type" evidence="1">
    <location>
        <begin position="78"/>
        <end position="134"/>
    </location>
</feature>
<dbReference type="InterPro" id="IPR010982">
    <property type="entry name" value="Lambda_DNA-bd_dom_sf"/>
</dbReference>
<protein>
    <submittedName>
        <fullName evidence="2">Helix-turn-helix domain-containing protein</fullName>
    </submittedName>
</protein>
<reference evidence="2" key="1">
    <citation type="submission" date="2022-06" db="EMBL/GenBank/DDBJ databases">
        <title>Novel species in genus nocardia.</title>
        <authorList>
            <person name="Li F."/>
        </authorList>
    </citation>
    <scope>NUCLEOTIDE SEQUENCE</scope>
    <source>
        <strain evidence="2">CDC141</strain>
    </source>
</reference>
<sequence>MTSETGCVQRQLPIALIVRRLRAPPPTEPNLWIFTLFGPKGVVVPACFRTTRESCLDARGNQQMQTLTPTPLTVGQRLRIRRRQRGLPRRVVANLVGRSEEWLRLIESGQRPLNNIEVLARLAEVLRIEDPAELIGWPSGGLSPGHIDEDFVALRRVLWDHPALRDQGDCGSDLASIRSKLTDCQQIWDGSPQRFSRLAGSLPAVVDSARVAHWQQPDTDTAELVTTACHLSRAVLAACGDHALAAIVVDRAMSSASHTRQPLLVAASVWHLASELLHSQKPVQGHDFALAAARRIGDRPPADVDAAVLWGALHLVAALAAAVAGDLRESMDLSVIARRAAGELGEDRQARGIPFGPVEVGLTEIEIALARHDPDRAIKLAPMVEPTEKQTIGRRAAFHLCQAKAYVLRCDTTAATLALMKAAAVSPEDLQYNAEAHQCLRYVVDNDNYLIRSELDHLVKLARVLA</sequence>
<evidence type="ECO:0000259" key="1">
    <source>
        <dbReference type="PROSITE" id="PS50943"/>
    </source>
</evidence>
<dbReference type="SUPFAM" id="SSF47413">
    <property type="entry name" value="lambda repressor-like DNA-binding domains"/>
    <property type="match status" value="1"/>
</dbReference>
<dbReference type="RefSeq" id="WP_251917968.1">
    <property type="nucleotide sequence ID" value="NZ_JAMRXG010000022.1"/>
</dbReference>
<gene>
    <name evidence="2" type="ORF">NDR86_33705</name>
</gene>
<evidence type="ECO:0000313" key="3">
    <source>
        <dbReference type="Proteomes" id="UP001139157"/>
    </source>
</evidence>
<organism evidence="2 3">
    <name type="scientific">Nocardia pulmonis</name>
    <dbReference type="NCBI Taxonomy" id="2951408"/>
    <lineage>
        <taxon>Bacteria</taxon>
        <taxon>Bacillati</taxon>
        <taxon>Actinomycetota</taxon>
        <taxon>Actinomycetes</taxon>
        <taxon>Mycobacteriales</taxon>
        <taxon>Nocardiaceae</taxon>
        <taxon>Nocardia</taxon>
    </lineage>
</organism>
<name>A0A9X2ECX8_9NOCA</name>
<dbReference type="EMBL" id="JAMRXG010000022">
    <property type="protein sequence ID" value="MCM6778457.1"/>
    <property type="molecule type" value="Genomic_DNA"/>
</dbReference>
<dbReference type="Pfam" id="PF13560">
    <property type="entry name" value="HTH_31"/>
    <property type="match status" value="1"/>
</dbReference>
<dbReference type="Proteomes" id="UP001139157">
    <property type="component" value="Unassembled WGS sequence"/>
</dbReference>
<accession>A0A9X2ECX8</accession>
<dbReference type="PROSITE" id="PS50943">
    <property type="entry name" value="HTH_CROC1"/>
    <property type="match status" value="1"/>
</dbReference>
<dbReference type="AlphaFoldDB" id="A0A9X2ECX8"/>
<dbReference type="InterPro" id="IPR001387">
    <property type="entry name" value="Cro/C1-type_HTH"/>
</dbReference>